<dbReference type="InterPro" id="IPR023380">
    <property type="entry name" value="DsbB-like_sf"/>
</dbReference>
<keyword evidence="4 12" id="KW-0812">Transmembrane</keyword>
<evidence type="ECO:0000256" key="8">
    <source>
        <dbReference type="ARBA" id="ARBA00023136"/>
    </source>
</evidence>
<evidence type="ECO:0000256" key="3">
    <source>
        <dbReference type="ARBA" id="ARBA00022448"/>
    </source>
</evidence>
<evidence type="ECO:0000256" key="10">
    <source>
        <dbReference type="ARBA" id="ARBA00023186"/>
    </source>
</evidence>
<evidence type="ECO:0000256" key="12">
    <source>
        <dbReference type="SAM" id="Phobius"/>
    </source>
</evidence>
<organism evidence="13">
    <name type="scientific">uncultured bacterium EIL26B11</name>
    <dbReference type="NCBI Taxonomy" id="1768201"/>
    <lineage>
        <taxon>Bacteria</taxon>
        <taxon>environmental samples</taxon>
    </lineage>
</organism>
<dbReference type="InterPro" id="IPR012187">
    <property type="entry name" value="Disulphide_bond_form_BdbC"/>
</dbReference>
<dbReference type="PANTHER" id="PTHR43469:SF1">
    <property type="entry name" value="SPBETA PROPHAGE-DERIVED DISULFIDE BOND FORMATION PROTEIN B"/>
    <property type="match status" value="1"/>
</dbReference>
<keyword evidence="11" id="KW-0676">Redox-active center</keyword>
<protein>
    <recommendedName>
        <fullName evidence="14">Disulfide bond formation protein B</fullName>
    </recommendedName>
</protein>
<dbReference type="Gene3D" id="1.20.1550.10">
    <property type="entry name" value="DsbB-like"/>
    <property type="match status" value="1"/>
</dbReference>
<dbReference type="EMBL" id="KT201089">
    <property type="protein sequence ID" value="ALS56156.1"/>
    <property type="molecule type" value="Genomic_DNA"/>
</dbReference>
<keyword evidence="8 12" id="KW-0472">Membrane</keyword>
<dbReference type="InterPro" id="IPR003752">
    <property type="entry name" value="DiS_bond_form_DsbB/BdbC"/>
</dbReference>
<keyword evidence="5" id="KW-0249">Electron transport</keyword>
<keyword evidence="6 12" id="KW-1133">Transmembrane helix</keyword>
<feature type="transmembrane region" description="Helical" evidence="12">
    <location>
        <begin position="6"/>
        <end position="31"/>
    </location>
</feature>
<accession>A0A0U2XPR6</accession>
<feature type="transmembrane region" description="Helical" evidence="12">
    <location>
        <begin position="99"/>
        <end position="115"/>
    </location>
</feature>
<sequence>MDLIVFFNTLFGFFTFVAWAICLLIIFLIFTKKRFSKVINDQFYNFATLVAIVCSVGSLVYSEVVGFIPCRFCWYQRYLMYPIALILIIGLFNKKFIRAGYLSLVGVGVGAYHIYLQNGGGGGGSCAIDVPCNLKYVDIFGFISIPVMASTGFLTIFLALLYYDLSRKEIVE</sequence>
<keyword evidence="10" id="KW-0143">Chaperone</keyword>
<feature type="transmembrane region" description="Helical" evidence="12">
    <location>
        <begin position="74"/>
        <end position="92"/>
    </location>
</feature>
<keyword evidence="7" id="KW-0560">Oxidoreductase</keyword>
<dbReference type="PANTHER" id="PTHR43469">
    <property type="entry name" value="DISULFIDE FORMATION PROTEIN-RELATED"/>
    <property type="match status" value="1"/>
</dbReference>
<name>A0A0U2XPR6_9BACT</name>
<evidence type="ECO:0008006" key="14">
    <source>
        <dbReference type="Google" id="ProtNLM"/>
    </source>
</evidence>
<dbReference type="GO" id="GO:0006457">
    <property type="term" value="P:protein folding"/>
    <property type="evidence" value="ECO:0007669"/>
    <property type="project" value="InterPro"/>
</dbReference>
<dbReference type="SUPFAM" id="SSF158442">
    <property type="entry name" value="DsbB-like"/>
    <property type="match status" value="1"/>
</dbReference>
<keyword evidence="3" id="KW-0813">Transport</keyword>
<evidence type="ECO:0000313" key="13">
    <source>
        <dbReference type="EMBL" id="ALS56156.1"/>
    </source>
</evidence>
<evidence type="ECO:0000256" key="9">
    <source>
        <dbReference type="ARBA" id="ARBA00023157"/>
    </source>
</evidence>
<evidence type="ECO:0000256" key="1">
    <source>
        <dbReference type="ARBA" id="ARBA00004141"/>
    </source>
</evidence>
<dbReference type="GO" id="GO:0015035">
    <property type="term" value="F:protein-disulfide reductase activity"/>
    <property type="evidence" value="ECO:0007669"/>
    <property type="project" value="InterPro"/>
</dbReference>
<evidence type="ECO:0000256" key="4">
    <source>
        <dbReference type="ARBA" id="ARBA00022692"/>
    </source>
</evidence>
<evidence type="ECO:0000256" key="7">
    <source>
        <dbReference type="ARBA" id="ARBA00023002"/>
    </source>
</evidence>
<feature type="transmembrane region" description="Helical" evidence="12">
    <location>
        <begin position="43"/>
        <end position="62"/>
    </location>
</feature>
<dbReference type="AlphaFoldDB" id="A0A0U2XPR6"/>
<comment type="subcellular location">
    <subcellularLocation>
        <location evidence="1">Membrane</location>
        <topology evidence="1">Multi-pass membrane protein</topology>
    </subcellularLocation>
</comment>
<comment type="similarity">
    <text evidence="2">Belongs to the DsbB family. BdbC subfamily.</text>
</comment>
<proteinExistence type="inferred from homology"/>
<dbReference type="Pfam" id="PF02600">
    <property type="entry name" value="DsbB"/>
    <property type="match status" value="1"/>
</dbReference>
<keyword evidence="9" id="KW-1015">Disulfide bond</keyword>
<dbReference type="GO" id="GO:0016020">
    <property type="term" value="C:membrane"/>
    <property type="evidence" value="ECO:0007669"/>
    <property type="project" value="UniProtKB-SubCell"/>
</dbReference>
<feature type="transmembrane region" description="Helical" evidence="12">
    <location>
        <begin position="139"/>
        <end position="163"/>
    </location>
</feature>
<evidence type="ECO:0000256" key="2">
    <source>
        <dbReference type="ARBA" id="ARBA00007602"/>
    </source>
</evidence>
<evidence type="ECO:0000256" key="11">
    <source>
        <dbReference type="ARBA" id="ARBA00023284"/>
    </source>
</evidence>
<reference evidence="13" key="1">
    <citation type="journal article" date="2016" name="ISME J.">
        <title>Functional metagenomic screen reveals new and diverse microbial rhodopsins.</title>
        <authorList>
            <person name="Pushkarev A."/>
            <person name="Beja O."/>
        </authorList>
    </citation>
    <scope>NUCLEOTIDE SEQUENCE</scope>
</reference>
<evidence type="ECO:0000256" key="6">
    <source>
        <dbReference type="ARBA" id="ARBA00022989"/>
    </source>
</evidence>
<evidence type="ECO:0000256" key="5">
    <source>
        <dbReference type="ARBA" id="ARBA00022982"/>
    </source>
</evidence>